<dbReference type="InterPro" id="IPR052529">
    <property type="entry name" value="Bact_Transport_Assoc"/>
</dbReference>
<keyword evidence="1" id="KW-0812">Transmembrane</keyword>
<dbReference type="EMBL" id="VDHJ01000001">
    <property type="protein sequence ID" value="TNM00517.1"/>
    <property type="molecule type" value="Genomic_DNA"/>
</dbReference>
<feature type="domain" description="DUF418" evidence="2">
    <location>
        <begin position="165"/>
        <end position="264"/>
    </location>
</feature>
<feature type="transmembrane region" description="Helical" evidence="1">
    <location>
        <begin position="128"/>
        <end position="145"/>
    </location>
</feature>
<evidence type="ECO:0000259" key="3">
    <source>
        <dbReference type="Pfam" id="PF07786"/>
    </source>
</evidence>
<keyword evidence="1" id="KW-0472">Membrane</keyword>
<accession>A0A5C4U8M1</accession>
<feature type="transmembrane region" description="Helical" evidence="1">
    <location>
        <begin position="84"/>
        <end position="101"/>
    </location>
</feature>
<feature type="transmembrane region" description="Helical" evidence="1">
    <location>
        <begin position="151"/>
        <end position="171"/>
    </location>
</feature>
<gene>
    <name evidence="4" type="ORF">FHE74_00805</name>
</gene>
<dbReference type="InterPro" id="IPR012429">
    <property type="entry name" value="HGSNAT_cat"/>
</dbReference>
<dbReference type="Pfam" id="PF07786">
    <property type="entry name" value="HGSNAT_cat"/>
    <property type="match status" value="1"/>
</dbReference>
<feature type="domain" description="Heparan-alpha-glucosaminide N-acetyltransferase catalytic" evidence="3">
    <location>
        <begin position="7"/>
        <end position="143"/>
    </location>
</feature>
<dbReference type="InterPro" id="IPR007349">
    <property type="entry name" value="DUF418"/>
</dbReference>
<dbReference type="RefSeq" id="WP_139464515.1">
    <property type="nucleotide sequence ID" value="NZ_VDHJ01000001.1"/>
</dbReference>
<feature type="transmembrane region" description="Helical" evidence="1">
    <location>
        <begin position="178"/>
        <end position="198"/>
    </location>
</feature>
<reference evidence="4 5" key="1">
    <citation type="submission" date="2019-06" db="EMBL/GenBank/DDBJ databases">
        <authorList>
            <person name="Li J."/>
        </authorList>
    </citation>
    <scope>NUCLEOTIDE SEQUENCE [LARGE SCALE GENOMIC DNA]</scope>
    <source>
        <strain evidence="4 5">LMG 28165</strain>
    </source>
</reference>
<evidence type="ECO:0000256" key="1">
    <source>
        <dbReference type="SAM" id="Phobius"/>
    </source>
</evidence>
<feature type="transmembrane region" description="Helical" evidence="1">
    <location>
        <begin position="12"/>
        <end position="33"/>
    </location>
</feature>
<organism evidence="4 5">
    <name type="scientific">Corynebacterium tapiri</name>
    <dbReference type="NCBI Taxonomy" id="1448266"/>
    <lineage>
        <taxon>Bacteria</taxon>
        <taxon>Bacillati</taxon>
        <taxon>Actinomycetota</taxon>
        <taxon>Actinomycetes</taxon>
        <taxon>Mycobacteriales</taxon>
        <taxon>Corynebacteriaceae</taxon>
        <taxon>Corynebacterium</taxon>
    </lineage>
</organism>
<evidence type="ECO:0000259" key="2">
    <source>
        <dbReference type="Pfam" id="PF04235"/>
    </source>
</evidence>
<sequence>MSNTPTRLVSLDVIRGFALSGILLTNVFTLLGVFAGGQTSAHVWLNLLIQQRFFPVFSFLFGISFALVVRSAQRRGLANPRGALVRRLGALLVLGLVHTAIYPGEALLPYAIFGFIVLVPLTFLPERLQIPVPIVLGAVLLILGLESGGMALIPGLFALGFGLAHTNFLELLEDSPRFGLLLTAVAAVIAVPMIMWQMRDPLNAGFSTSSAVAGFFTAAAYIGLMATLLHTPLRRALVAFFTPLGRMALTNYVSATIVLSAIGIVMHLTHFWVGANPIAIRFTLSMDDFISLNSTQTMIVWLGCIVLLGIQWAISTIWLRNFGQGPLERVWRRITWGKATSAKHARA</sequence>
<dbReference type="Proteomes" id="UP000312032">
    <property type="component" value="Unassembled WGS sequence"/>
</dbReference>
<dbReference type="OrthoDB" id="9807744at2"/>
<dbReference type="AlphaFoldDB" id="A0A5C4U8M1"/>
<dbReference type="PANTHER" id="PTHR30590">
    <property type="entry name" value="INNER MEMBRANE PROTEIN"/>
    <property type="match status" value="1"/>
</dbReference>
<evidence type="ECO:0000313" key="5">
    <source>
        <dbReference type="Proteomes" id="UP000312032"/>
    </source>
</evidence>
<feature type="transmembrane region" description="Helical" evidence="1">
    <location>
        <begin position="298"/>
        <end position="319"/>
    </location>
</feature>
<feature type="transmembrane region" description="Helical" evidence="1">
    <location>
        <begin position="107"/>
        <end position="123"/>
    </location>
</feature>
<keyword evidence="1" id="KW-1133">Transmembrane helix</keyword>
<feature type="transmembrane region" description="Helical" evidence="1">
    <location>
        <begin position="53"/>
        <end position="72"/>
    </location>
</feature>
<dbReference type="Pfam" id="PF04235">
    <property type="entry name" value="DUF418"/>
    <property type="match status" value="2"/>
</dbReference>
<protein>
    <submittedName>
        <fullName evidence="4">DUF418 domain-containing protein</fullName>
    </submittedName>
</protein>
<feature type="transmembrane region" description="Helical" evidence="1">
    <location>
        <begin position="210"/>
        <end position="229"/>
    </location>
</feature>
<feature type="domain" description="DUF418" evidence="2">
    <location>
        <begin position="293"/>
        <end position="338"/>
    </location>
</feature>
<evidence type="ECO:0000313" key="4">
    <source>
        <dbReference type="EMBL" id="TNM00517.1"/>
    </source>
</evidence>
<proteinExistence type="predicted"/>
<comment type="caution">
    <text evidence="4">The sequence shown here is derived from an EMBL/GenBank/DDBJ whole genome shotgun (WGS) entry which is preliminary data.</text>
</comment>
<name>A0A5C4U8M1_9CORY</name>
<feature type="transmembrane region" description="Helical" evidence="1">
    <location>
        <begin position="249"/>
        <end position="273"/>
    </location>
</feature>
<dbReference type="PANTHER" id="PTHR30590:SF3">
    <property type="entry name" value="HYPOTHETICAL MEMBRANE SPANNING PROTEIN"/>
    <property type="match status" value="1"/>
</dbReference>
<keyword evidence="5" id="KW-1185">Reference proteome</keyword>